<proteinExistence type="predicted"/>
<dbReference type="CDD" id="cd06170">
    <property type="entry name" value="LuxR_C_like"/>
    <property type="match status" value="1"/>
</dbReference>
<dbReference type="InterPro" id="IPR000792">
    <property type="entry name" value="Tscrpt_reg_LuxR_C"/>
</dbReference>
<protein>
    <submittedName>
        <fullName evidence="5">Helix-turn-helix transcriptional regulator</fullName>
    </submittedName>
</protein>
<dbReference type="PRINTS" id="PR00038">
    <property type="entry name" value="HTHLUXR"/>
</dbReference>
<gene>
    <name evidence="5" type="ORF">JQN70_00680</name>
</gene>
<dbReference type="Pfam" id="PF00196">
    <property type="entry name" value="GerE"/>
    <property type="match status" value="1"/>
</dbReference>
<feature type="domain" description="HTH luxR-type" evidence="4">
    <location>
        <begin position="162"/>
        <end position="227"/>
    </location>
</feature>
<reference evidence="5" key="1">
    <citation type="submission" date="2021-02" db="EMBL/GenBank/DDBJ databases">
        <title>Phycicoccus sp. MQZ13P-5T, whole genome shotgun sequence.</title>
        <authorList>
            <person name="Tuo L."/>
        </authorList>
    </citation>
    <scope>NUCLEOTIDE SEQUENCE</scope>
    <source>
        <strain evidence="5">MQZ13P-5</strain>
    </source>
</reference>
<evidence type="ECO:0000256" key="1">
    <source>
        <dbReference type="ARBA" id="ARBA00023015"/>
    </source>
</evidence>
<name>A0ABS2CGE8_9MICO</name>
<dbReference type="PANTHER" id="PTHR44688:SF16">
    <property type="entry name" value="DNA-BINDING TRANSCRIPTIONAL ACTIVATOR DEVR_DOSR"/>
    <property type="match status" value="1"/>
</dbReference>
<dbReference type="PANTHER" id="PTHR44688">
    <property type="entry name" value="DNA-BINDING TRANSCRIPTIONAL ACTIVATOR DEVR_DOSR"/>
    <property type="match status" value="1"/>
</dbReference>
<dbReference type="Proteomes" id="UP001430172">
    <property type="component" value="Unassembled WGS sequence"/>
</dbReference>
<dbReference type="SUPFAM" id="SSF46894">
    <property type="entry name" value="C-terminal effector domain of the bipartite response regulators"/>
    <property type="match status" value="1"/>
</dbReference>
<keyword evidence="2" id="KW-0238">DNA-binding</keyword>
<evidence type="ECO:0000256" key="2">
    <source>
        <dbReference type="ARBA" id="ARBA00023125"/>
    </source>
</evidence>
<evidence type="ECO:0000313" key="5">
    <source>
        <dbReference type="EMBL" id="MBM6398895.1"/>
    </source>
</evidence>
<dbReference type="Gene3D" id="1.10.10.10">
    <property type="entry name" value="Winged helix-like DNA-binding domain superfamily/Winged helix DNA-binding domain"/>
    <property type="match status" value="1"/>
</dbReference>
<comment type="caution">
    <text evidence="5">The sequence shown here is derived from an EMBL/GenBank/DDBJ whole genome shotgun (WGS) entry which is preliminary data.</text>
</comment>
<dbReference type="EMBL" id="JAFDVD010000002">
    <property type="protein sequence ID" value="MBM6398895.1"/>
    <property type="molecule type" value="Genomic_DNA"/>
</dbReference>
<evidence type="ECO:0000259" key="4">
    <source>
        <dbReference type="PROSITE" id="PS50043"/>
    </source>
</evidence>
<dbReference type="InterPro" id="IPR016032">
    <property type="entry name" value="Sig_transdc_resp-reg_C-effctor"/>
</dbReference>
<accession>A0ABS2CGE8</accession>
<dbReference type="SMART" id="SM00421">
    <property type="entry name" value="HTH_LUXR"/>
    <property type="match status" value="1"/>
</dbReference>
<dbReference type="PROSITE" id="PS50043">
    <property type="entry name" value="HTH_LUXR_2"/>
    <property type="match status" value="1"/>
</dbReference>
<evidence type="ECO:0000256" key="3">
    <source>
        <dbReference type="ARBA" id="ARBA00023163"/>
    </source>
</evidence>
<sequence length="228" mass="24771">MGTGGGEDAAAFFRWVHGLATDGDRRMVPLGDLAPAFDEGVGSLAGSVKRSVWHMTFRPTWSEVRMARPIAEVSRRRGIDARYVADRLAASRLPLLSSHHFPYFRNHPVVAPLLVVDTRAVFVGAPPGHQLAGEVWTSTAPQVVDGAIRVFDAVWRAATDPHPDGVPRFTRRMVDVAFLLTDGASDREIARSMGVSERTVSHEVGEIIRRLGARNRAHAIALIGDAGP</sequence>
<evidence type="ECO:0000313" key="6">
    <source>
        <dbReference type="Proteomes" id="UP001430172"/>
    </source>
</evidence>
<keyword evidence="1" id="KW-0805">Transcription regulation</keyword>
<keyword evidence="6" id="KW-1185">Reference proteome</keyword>
<dbReference type="InterPro" id="IPR036388">
    <property type="entry name" value="WH-like_DNA-bd_sf"/>
</dbReference>
<keyword evidence="3" id="KW-0804">Transcription</keyword>
<dbReference type="RefSeq" id="WP_204129396.1">
    <property type="nucleotide sequence ID" value="NZ_JAFDVD010000002.1"/>
</dbReference>
<organism evidence="5 6">
    <name type="scientific">Phycicoccus sonneratiae</name>
    <dbReference type="NCBI Taxonomy" id="2807628"/>
    <lineage>
        <taxon>Bacteria</taxon>
        <taxon>Bacillati</taxon>
        <taxon>Actinomycetota</taxon>
        <taxon>Actinomycetes</taxon>
        <taxon>Micrococcales</taxon>
        <taxon>Intrasporangiaceae</taxon>
        <taxon>Phycicoccus</taxon>
    </lineage>
</organism>